<evidence type="ECO:0000256" key="8">
    <source>
        <dbReference type="SAM" id="Phobius"/>
    </source>
</evidence>
<evidence type="ECO:0000256" key="2">
    <source>
        <dbReference type="ARBA" id="ARBA00022475"/>
    </source>
</evidence>
<keyword evidence="6 8" id="KW-1133">Transmembrane helix</keyword>
<keyword evidence="5 8" id="KW-0812">Transmembrane</keyword>
<dbReference type="GO" id="GO:0009103">
    <property type="term" value="P:lipopolysaccharide biosynthetic process"/>
    <property type="evidence" value="ECO:0007669"/>
    <property type="project" value="UniProtKB-ARBA"/>
</dbReference>
<organism evidence="10 11">
    <name type="scientific">Cellulomonas chitinilytica</name>
    <dbReference type="NCBI Taxonomy" id="398759"/>
    <lineage>
        <taxon>Bacteria</taxon>
        <taxon>Bacillati</taxon>
        <taxon>Actinomycetota</taxon>
        <taxon>Actinomycetes</taxon>
        <taxon>Micrococcales</taxon>
        <taxon>Cellulomonadaceae</taxon>
        <taxon>Cellulomonas</taxon>
    </lineage>
</organism>
<feature type="transmembrane region" description="Helical" evidence="8">
    <location>
        <begin position="123"/>
        <end position="143"/>
    </location>
</feature>
<dbReference type="Proteomes" id="UP000632740">
    <property type="component" value="Unassembled WGS sequence"/>
</dbReference>
<evidence type="ECO:0000256" key="7">
    <source>
        <dbReference type="ARBA" id="ARBA00023136"/>
    </source>
</evidence>
<evidence type="ECO:0000256" key="6">
    <source>
        <dbReference type="ARBA" id="ARBA00022989"/>
    </source>
</evidence>
<evidence type="ECO:0000313" key="10">
    <source>
        <dbReference type="EMBL" id="GIG20780.1"/>
    </source>
</evidence>
<dbReference type="PANTHER" id="PTHR33908:SF11">
    <property type="entry name" value="MEMBRANE PROTEIN"/>
    <property type="match status" value="1"/>
</dbReference>
<dbReference type="GO" id="GO:0016763">
    <property type="term" value="F:pentosyltransferase activity"/>
    <property type="evidence" value="ECO:0007669"/>
    <property type="project" value="TreeGrafter"/>
</dbReference>
<comment type="caution">
    <text evidence="10">The sequence shown here is derived from an EMBL/GenBank/DDBJ whole genome shotgun (WGS) entry which is preliminary data.</text>
</comment>
<feature type="transmembrane region" description="Helical" evidence="8">
    <location>
        <begin position="95"/>
        <end position="116"/>
    </location>
</feature>
<keyword evidence="3" id="KW-0328">Glycosyltransferase</keyword>
<keyword evidence="11" id="KW-1185">Reference proteome</keyword>
<feature type="transmembrane region" description="Helical" evidence="8">
    <location>
        <begin position="304"/>
        <end position="320"/>
    </location>
</feature>
<gene>
    <name evidence="10" type="ORF">Cch01nite_15040</name>
</gene>
<comment type="subcellular location">
    <subcellularLocation>
        <location evidence="1">Cell membrane</location>
        <topology evidence="1">Multi-pass membrane protein</topology>
    </subcellularLocation>
</comment>
<dbReference type="InterPro" id="IPR038731">
    <property type="entry name" value="RgtA/B/C-like"/>
</dbReference>
<evidence type="ECO:0000256" key="1">
    <source>
        <dbReference type="ARBA" id="ARBA00004651"/>
    </source>
</evidence>
<feature type="transmembrane region" description="Helical" evidence="8">
    <location>
        <begin position="327"/>
        <end position="346"/>
    </location>
</feature>
<name>A0A919TYN2_9CELL</name>
<feature type="transmembrane region" description="Helical" evidence="8">
    <location>
        <begin position="215"/>
        <end position="237"/>
    </location>
</feature>
<protein>
    <recommendedName>
        <fullName evidence="9">Glycosyltransferase RgtA/B/C/D-like domain-containing protein</fullName>
    </recommendedName>
</protein>
<keyword evidence="2" id="KW-1003">Cell membrane</keyword>
<dbReference type="PANTHER" id="PTHR33908">
    <property type="entry name" value="MANNOSYLTRANSFERASE YKCB-RELATED"/>
    <property type="match status" value="1"/>
</dbReference>
<keyword evidence="4" id="KW-0808">Transferase</keyword>
<evidence type="ECO:0000256" key="4">
    <source>
        <dbReference type="ARBA" id="ARBA00022679"/>
    </source>
</evidence>
<feature type="transmembrane region" description="Helical" evidence="8">
    <location>
        <begin position="70"/>
        <end position="89"/>
    </location>
</feature>
<feature type="domain" description="Glycosyltransferase RgtA/B/C/D-like" evidence="9">
    <location>
        <begin position="98"/>
        <end position="233"/>
    </location>
</feature>
<sequence length="503" mass="51832">MGSTTAPSTRRAASHPGRPLAVGVAALAVAVRWTLVGGATGLRGYHGYDDGVYFAAAVSFVHGRLPYRDFLLLHPPGIVLALSPFAVLTRWTDDATALVVARLAFILVGALNAVLVTRVARRWGPAAALVGGVLYAMSPGAAYAERITLLEPLGTLTLLGGVVLLLRAAEPRAPSWLTWAAGAVLGLGLTVKIWAVVPLVVVLGWQVVERGWRTALRVAAAAEAAAALVVLPFAVAAGGRMLRLVVLDQLGRARYPVTPGERLAGILGVDTTTLSAAGSRVAVAVVGCLVVTAAAVAWRGRRGRLWVALATAQVVVLLASPSYLPHYAAFSAAAIALVVAAAASLVPAPGRVAASVALCLAVVLAAGAARPERTTPFPAAQIRARLPATGCVRSDSPATLALLDVLSRDLADGCAVPVDVSGRTYDVGARDRHGRPVPRVHNVPWQRYATAYLTSGSATVLARGTGDGFDAATRGELGELRTVVRHGGVRLLLPPVADDDGDG</sequence>
<accession>A0A919TYN2</accession>
<evidence type="ECO:0000256" key="5">
    <source>
        <dbReference type="ARBA" id="ARBA00022692"/>
    </source>
</evidence>
<feature type="transmembrane region" description="Helical" evidence="8">
    <location>
        <begin position="352"/>
        <end position="369"/>
    </location>
</feature>
<proteinExistence type="predicted"/>
<evidence type="ECO:0000313" key="11">
    <source>
        <dbReference type="Proteomes" id="UP000632740"/>
    </source>
</evidence>
<evidence type="ECO:0000259" key="9">
    <source>
        <dbReference type="Pfam" id="PF13231"/>
    </source>
</evidence>
<dbReference type="RefSeq" id="WP_203750686.1">
    <property type="nucleotide sequence ID" value="NZ_BONK01000004.1"/>
</dbReference>
<dbReference type="Pfam" id="PF13231">
    <property type="entry name" value="PMT_2"/>
    <property type="match status" value="1"/>
</dbReference>
<dbReference type="AlphaFoldDB" id="A0A919TYN2"/>
<dbReference type="EMBL" id="BONK01000004">
    <property type="protein sequence ID" value="GIG20780.1"/>
    <property type="molecule type" value="Genomic_DNA"/>
</dbReference>
<evidence type="ECO:0000256" key="3">
    <source>
        <dbReference type="ARBA" id="ARBA00022676"/>
    </source>
</evidence>
<reference evidence="10" key="1">
    <citation type="submission" date="2021-01" db="EMBL/GenBank/DDBJ databases">
        <title>Whole genome shotgun sequence of Cellulomonas chitinilytica NBRC 110799.</title>
        <authorList>
            <person name="Komaki H."/>
            <person name="Tamura T."/>
        </authorList>
    </citation>
    <scope>NUCLEOTIDE SEQUENCE</scope>
    <source>
        <strain evidence="10">NBRC 110799</strain>
    </source>
</reference>
<keyword evidence="7 8" id="KW-0472">Membrane</keyword>
<feature type="transmembrane region" description="Helical" evidence="8">
    <location>
        <begin position="149"/>
        <end position="169"/>
    </location>
</feature>
<feature type="transmembrane region" description="Helical" evidence="8">
    <location>
        <begin position="281"/>
        <end position="298"/>
    </location>
</feature>
<dbReference type="InterPro" id="IPR050297">
    <property type="entry name" value="LipidA_mod_glycosyltrf_83"/>
</dbReference>
<dbReference type="GO" id="GO:0005886">
    <property type="term" value="C:plasma membrane"/>
    <property type="evidence" value="ECO:0007669"/>
    <property type="project" value="UniProtKB-SubCell"/>
</dbReference>
<feature type="transmembrane region" description="Helical" evidence="8">
    <location>
        <begin position="176"/>
        <end position="203"/>
    </location>
</feature>